<evidence type="ECO:0000256" key="1">
    <source>
        <dbReference type="SAM" id="Coils"/>
    </source>
</evidence>
<dbReference type="PANTHER" id="PTHR36073:SF1">
    <property type="entry name" value="OS01G0962100 PROTEIN"/>
    <property type="match status" value="1"/>
</dbReference>
<gene>
    <name evidence="3" type="ORF">Cni_G13027</name>
</gene>
<feature type="transmembrane region" description="Helical" evidence="2">
    <location>
        <begin position="49"/>
        <end position="69"/>
    </location>
</feature>
<evidence type="ECO:0000313" key="3">
    <source>
        <dbReference type="EMBL" id="WOL04306.1"/>
    </source>
</evidence>
<proteinExistence type="predicted"/>
<keyword evidence="2" id="KW-0472">Membrane</keyword>
<dbReference type="AlphaFoldDB" id="A0AAQ3QCB5"/>
<evidence type="ECO:0000313" key="4">
    <source>
        <dbReference type="Proteomes" id="UP001327560"/>
    </source>
</evidence>
<dbReference type="EMBL" id="CP136893">
    <property type="protein sequence ID" value="WOL04306.1"/>
    <property type="molecule type" value="Genomic_DNA"/>
</dbReference>
<evidence type="ECO:0000256" key="2">
    <source>
        <dbReference type="SAM" id="Phobius"/>
    </source>
</evidence>
<organism evidence="3 4">
    <name type="scientific">Canna indica</name>
    <name type="common">Indian-shot</name>
    <dbReference type="NCBI Taxonomy" id="4628"/>
    <lineage>
        <taxon>Eukaryota</taxon>
        <taxon>Viridiplantae</taxon>
        <taxon>Streptophyta</taxon>
        <taxon>Embryophyta</taxon>
        <taxon>Tracheophyta</taxon>
        <taxon>Spermatophyta</taxon>
        <taxon>Magnoliopsida</taxon>
        <taxon>Liliopsida</taxon>
        <taxon>Zingiberales</taxon>
        <taxon>Cannaceae</taxon>
        <taxon>Canna</taxon>
    </lineage>
</organism>
<keyword evidence="2" id="KW-0812">Transmembrane</keyword>
<feature type="transmembrane region" description="Helical" evidence="2">
    <location>
        <begin position="256"/>
        <end position="278"/>
    </location>
</feature>
<feature type="transmembrane region" description="Helical" evidence="2">
    <location>
        <begin position="195"/>
        <end position="217"/>
    </location>
</feature>
<keyword evidence="4" id="KW-1185">Reference proteome</keyword>
<sequence>MTKAISLIAKPFSLVKISLLLGLRTAAFSTVAWWQLLKLAINFNVELCWQILVLGITFMMLPIRMLTALHNEVKLRKLLNEMQAQFEKLAWENKELEERLQIASEVQKIQETVFKEMEEEHEKALTRIDLLENELQQLKENMRLTEVKGKTQWANKTAHLDKEGRLRKTIPHGIDHGKDSQELGKRGEALRQQQIVALSRSLFSSFLSLLVAMVIWRAEDKCVPLVAGLFIVVGISLSSVLDFFSTVRNKPASEAVALLSINWFMLGTLSSPTLPVIARMLAPSFVRFGGRFVKWLGFYS</sequence>
<keyword evidence="1" id="KW-0175">Coiled coil</keyword>
<feature type="transmembrane region" description="Helical" evidence="2">
    <location>
        <begin position="12"/>
        <end position="37"/>
    </location>
</feature>
<dbReference type="PANTHER" id="PTHR36073">
    <property type="match status" value="1"/>
</dbReference>
<accession>A0AAQ3QCB5</accession>
<dbReference type="Proteomes" id="UP001327560">
    <property type="component" value="Chromosome 4"/>
</dbReference>
<feature type="coiled-coil region" evidence="1">
    <location>
        <begin position="79"/>
        <end position="148"/>
    </location>
</feature>
<name>A0AAQ3QCB5_9LILI</name>
<feature type="transmembrane region" description="Helical" evidence="2">
    <location>
        <begin position="223"/>
        <end position="244"/>
    </location>
</feature>
<reference evidence="3 4" key="1">
    <citation type="submission" date="2023-10" db="EMBL/GenBank/DDBJ databases">
        <title>Chromosome-scale genome assembly provides insights into flower coloration mechanisms of Canna indica.</title>
        <authorList>
            <person name="Li C."/>
        </authorList>
    </citation>
    <scope>NUCLEOTIDE SEQUENCE [LARGE SCALE GENOMIC DNA]</scope>
    <source>
        <tissue evidence="3">Flower</tissue>
    </source>
</reference>
<keyword evidence="2" id="KW-1133">Transmembrane helix</keyword>
<protein>
    <submittedName>
        <fullName evidence="3">Uncharacterized protein</fullName>
    </submittedName>
</protein>